<keyword evidence="5" id="KW-1185">Reference proteome</keyword>
<accession>A0ABQ5B6A9</accession>
<name>A0ABQ5B6A9_9ASTR</name>
<dbReference type="PANTHER" id="PTHR11439:SF495">
    <property type="entry name" value="REVERSE TRANSCRIPTASE, RNA-DEPENDENT DNA POLYMERASE-RELATED"/>
    <property type="match status" value="1"/>
</dbReference>
<dbReference type="EMBL" id="BQNB010012879">
    <property type="protein sequence ID" value="GJT09063.1"/>
    <property type="molecule type" value="Genomic_DNA"/>
</dbReference>
<keyword evidence="2" id="KW-0732">Signal</keyword>
<organism evidence="4 5">
    <name type="scientific">Tanacetum coccineum</name>
    <dbReference type="NCBI Taxonomy" id="301880"/>
    <lineage>
        <taxon>Eukaryota</taxon>
        <taxon>Viridiplantae</taxon>
        <taxon>Streptophyta</taxon>
        <taxon>Embryophyta</taxon>
        <taxon>Tracheophyta</taxon>
        <taxon>Spermatophyta</taxon>
        <taxon>Magnoliopsida</taxon>
        <taxon>eudicotyledons</taxon>
        <taxon>Gunneridae</taxon>
        <taxon>Pentapetalae</taxon>
        <taxon>asterids</taxon>
        <taxon>campanulids</taxon>
        <taxon>Asterales</taxon>
        <taxon>Asteraceae</taxon>
        <taxon>Asteroideae</taxon>
        <taxon>Anthemideae</taxon>
        <taxon>Anthemidinae</taxon>
        <taxon>Tanacetum</taxon>
    </lineage>
</organism>
<reference evidence="4" key="2">
    <citation type="submission" date="2022-01" db="EMBL/GenBank/DDBJ databases">
        <authorList>
            <person name="Yamashiro T."/>
            <person name="Shiraishi A."/>
            <person name="Satake H."/>
            <person name="Nakayama K."/>
        </authorList>
    </citation>
    <scope>NUCLEOTIDE SEQUENCE</scope>
</reference>
<feature type="compositionally biased region" description="Basic and acidic residues" evidence="1">
    <location>
        <begin position="84"/>
        <end position="96"/>
    </location>
</feature>
<feature type="region of interest" description="Disordered" evidence="1">
    <location>
        <begin position="547"/>
        <end position="598"/>
    </location>
</feature>
<protein>
    <submittedName>
        <fullName evidence="4">Ribonuclease H-like domain-containing protein</fullName>
    </submittedName>
</protein>
<evidence type="ECO:0000259" key="3">
    <source>
        <dbReference type="Pfam" id="PF07727"/>
    </source>
</evidence>
<evidence type="ECO:0000256" key="2">
    <source>
        <dbReference type="SAM" id="SignalP"/>
    </source>
</evidence>
<feature type="compositionally biased region" description="Polar residues" evidence="1">
    <location>
        <begin position="130"/>
        <end position="144"/>
    </location>
</feature>
<evidence type="ECO:0000256" key="1">
    <source>
        <dbReference type="SAM" id="MobiDB-lite"/>
    </source>
</evidence>
<dbReference type="PANTHER" id="PTHR11439">
    <property type="entry name" value="GAG-POL-RELATED RETROTRANSPOSON"/>
    <property type="match status" value="1"/>
</dbReference>
<gene>
    <name evidence="4" type="ORF">Tco_0843525</name>
</gene>
<dbReference type="Pfam" id="PF07727">
    <property type="entry name" value="RVT_2"/>
    <property type="match status" value="2"/>
</dbReference>
<feature type="region of interest" description="Disordered" evidence="1">
    <location>
        <begin position="72"/>
        <end position="105"/>
    </location>
</feature>
<comment type="caution">
    <text evidence="4">The sequence shown here is derived from an EMBL/GenBank/DDBJ whole genome shotgun (WGS) entry which is preliminary data.</text>
</comment>
<dbReference type="InterPro" id="IPR013103">
    <property type="entry name" value="RVT_2"/>
</dbReference>
<feature type="signal peptide" evidence="2">
    <location>
        <begin position="1"/>
        <end position="20"/>
    </location>
</feature>
<feature type="region of interest" description="Disordered" evidence="1">
    <location>
        <begin position="125"/>
        <end position="149"/>
    </location>
</feature>
<feature type="chain" id="PRO_5045874198" evidence="2">
    <location>
        <begin position="21"/>
        <end position="598"/>
    </location>
</feature>
<reference evidence="4" key="1">
    <citation type="journal article" date="2022" name="Int. J. Mol. Sci.">
        <title>Draft Genome of Tanacetum Coccineum: Genomic Comparison of Closely Related Tanacetum-Family Plants.</title>
        <authorList>
            <person name="Yamashiro T."/>
            <person name="Shiraishi A."/>
            <person name="Nakayama K."/>
            <person name="Satake H."/>
        </authorList>
    </citation>
    <scope>NUCLEOTIDE SEQUENCE</scope>
</reference>
<sequence>MLPFWILLVCLASLMENLMRVYLGTSEVTNSAGILEATNSASTLQTPNANISEEEDEAVELIVVSTAVKNTAKKVGTRKSSPNSKEEKFKTHDKEASPPGISEATPNISAFRKELDALAQKHLGSVPENKATSTPSVNTGSGPVNTGRLDLTIQADPDDSDMSELEIFHRLKKGIFDEASYDEAGVVTDFNSLLTEIDVSSTPTLRIHNIHPQSQILSDPKSAVQTRSKIEAMQEELLQFKLQQVWILVDLPHGMKVIGTKWVYRNKRDEIGVVFKNKARLVAQGYKQEEVIDYDEVFSPLSRIEAIRKSWCDEFEALMESRFQMSSMGELTLFLGLQVKQKIDGIFISQDKYVAEMLKKFDLASVKPAITPMETKMALTKDEEADEVDVTPKTSHLNAVKRIFKYLKSKPNLGLWYPRESSFDLEAFSDSNYAGANLDRKSTTGVCQVLGSILISWQCKKQTIVATSTTKAEYVATASCCGQVLWIRNNCWDLWFHFMNFKNSLLIMKAQSDVEDSVSSRQLETQILYPQSSTVLQPLNLNRHLQIPPAFPPTPVTKPTSEPSSPSPAPEHETMDHPFEQPSLEHQPSSHRQEFSIS</sequence>
<feature type="compositionally biased region" description="Basic and acidic residues" evidence="1">
    <location>
        <begin position="570"/>
        <end position="579"/>
    </location>
</feature>
<dbReference type="CDD" id="cd09272">
    <property type="entry name" value="RNase_HI_RT_Ty1"/>
    <property type="match status" value="1"/>
</dbReference>
<feature type="domain" description="Reverse transcriptase Ty1/copia-type" evidence="3">
    <location>
        <begin position="313"/>
        <end position="374"/>
    </location>
</feature>
<evidence type="ECO:0000313" key="4">
    <source>
        <dbReference type="EMBL" id="GJT09063.1"/>
    </source>
</evidence>
<dbReference type="Proteomes" id="UP001151760">
    <property type="component" value="Unassembled WGS sequence"/>
</dbReference>
<feature type="domain" description="Reverse transcriptase Ty1/copia-type" evidence="3">
    <location>
        <begin position="244"/>
        <end position="308"/>
    </location>
</feature>
<proteinExistence type="predicted"/>
<evidence type="ECO:0000313" key="5">
    <source>
        <dbReference type="Proteomes" id="UP001151760"/>
    </source>
</evidence>